<evidence type="ECO:0000313" key="3">
    <source>
        <dbReference type="Proteomes" id="UP000740926"/>
    </source>
</evidence>
<dbReference type="EMBL" id="JAANIU010013672">
    <property type="protein sequence ID" value="KAG1529915.1"/>
    <property type="molecule type" value="Genomic_DNA"/>
</dbReference>
<comment type="caution">
    <text evidence="2">The sequence shown here is derived from an EMBL/GenBank/DDBJ whole genome shotgun (WGS) entry which is preliminary data.</text>
</comment>
<reference evidence="2 3" key="1">
    <citation type="journal article" date="2020" name="Microb. Genom.">
        <title>Genetic diversity of clinical and environmental Mucorales isolates obtained from an investigation of mucormycosis cases among solid organ transplant recipients.</title>
        <authorList>
            <person name="Nguyen M.H."/>
            <person name="Kaul D."/>
            <person name="Muto C."/>
            <person name="Cheng S.J."/>
            <person name="Richter R.A."/>
            <person name="Bruno V.M."/>
            <person name="Liu G."/>
            <person name="Beyhan S."/>
            <person name="Sundermann A.J."/>
            <person name="Mounaud S."/>
            <person name="Pasculle A.W."/>
            <person name="Nierman W.C."/>
            <person name="Driscoll E."/>
            <person name="Cumbie R."/>
            <person name="Clancy C.J."/>
            <person name="Dupont C.L."/>
        </authorList>
    </citation>
    <scope>NUCLEOTIDE SEQUENCE [LARGE SCALE GENOMIC DNA]</scope>
    <source>
        <strain evidence="2 3">GL24</strain>
    </source>
</reference>
<feature type="compositionally biased region" description="Low complexity" evidence="1">
    <location>
        <begin position="37"/>
        <end position="61"/>
    </location>
</feature>
<feature type="region of interest" description="Disordered" evidence="1">
    <location>
        <begin position="1"/>
        <end position="77"/>
    </location>
</feature>
<proteinExistence type="predicted"/>
<name>A0A9P6XPN3_9FUNG</name>
<gene>
    <name evidence="2" type="ORF">G6F50_017672</name>
</gene>
<protein>
    <submittedName>
        <fullName evidence="2">Uncharacterized protein</fullName>
    </submittedName>
</protein>
<evidence type="ECO:0000313" key="2">
    <source>
        <dbReference type="EMBL" id="KAG1529915.1"/>
    </source>
</evidence>
<dbReference type="Proteomes" id="UP000740926">
    <property type="component" value="Unassembled WGS sequence"/>
</dbReference>
<feature type="compositionally biased region" description="Low complexity" evidence="1">
    <location>
        <begin position="1"/>
        <end position="29"/>
    </location>
</feature>
<dbReference type="AlphaFoldDB" id="A0A9P6XPN3"/>
<accession>A0A9P6XPN3</accession>
<sequence>MTPRSRAACATASRSRTPARMARRSSPAAYWRRERSTWPSRSTATPAAASVPSRAAPSARTWPNWATGWGRPTGAKA</sequence>
<keyword evidence="3" id="KW-1185">Reference proteome</keyword>
<evidence type="ECO:0000256" key="1">
    <source>
        <dbReference type="SAM" id="MobiDB-lite"/>
    </source>
</evidence>
<organism evidence="2 3">
    <name type="scientific">Rhizopus delemar</name>
    <dbReference type="NCBI Taxonomy" id="936053"/>
    <lineage>
        <taxon>Eukaryota</taxon>
        <taxon>Fungi</taxon>
        <taxon>Fungi incertae sedis</taxon>
        <taxon>Mucoromycota</taxon>
        <taxon>Mucoromycotina</taxon>
        <taxon>Mucoromycetes</taxon>
        <taxon>Mucorales</taxon>
        <taxon>Mucorineae</taxon>
        <taxon>Rhizopodaceae</taxon>
        <taxon>Rhizopus</taxon>
    </lineage>
</organism>